<feature type="domain" description="Histone chaperone" evidence="8">
    <location>
        <begin position="55"/>
        <end position="90"/>
    </location>
</feature>
<feature type="region of interest" description="Disordered" evidence="7">
    <location>
        <begin position="1"/>
        <end position="109"/>
    </location>
</feature>
<evidence type="ECO:0000256" key="6">
    <source>
        <dbReference type="ARBA" id="ARBA00025877"/>
    </source>
</evidence>
<evidence type="ECO:0000256" key="1">
    <source>
        <dbReference type="ARBA" id="ARBA00002212"/>
    </source>
</evidence>
<dbReference type="SMART" id="SM01082">
    <property type="entry name" value="CHZ"/>
    <property type="match status" value="1"/>
</dbReference>
<dbReference type="Pfam" id="PF09649">
    <property type="entry name" value="CHZ"/>
    <property type="match status" value="1"/>
</dbReference>
<keyword evidence="5" id="KW-0539">Nucleus</keyword>
<comment type="subcellular location">
    <subcellularLocation>
        <location evidence="2">Nucleus</location>
    </subcellularLocation>
</comment>
<dbReference type="InterPro" id="IPR019098">
    <property type="entry name" value="Histone_chaperone_domain_CHZ"/>
</dbReference>
<reference evidence="9" key="1">
    <citation type="submission" date="2021-02" db="EMBL/GenBank/DDBJ databases">
        <authorList>
            <person name="Syme A R."/>
            <person name="Syme A R."/>
            <person name="Moolhuijzen P."/>
        </authorList>
    </citation>
    <scope>NUCLEOTIDE SEQUENCE</scope>
    <source>
        <strain evidence="9">W1-1</strain>
    </source>
</reference>
<comment type="similarity">
    <text evidence="3">Belongs to the CHZ1 family.</text>
</comment>
<evidence type="ECO:0000313" key="9">
    <source>
        <dbReference type="EMBL" id="CAE7194644.1"/>
    </source>
</evidence>
<dbReference type="EMBL" id="HG992983">
    <property type="protein sequence ID" value="CAE7194644.1"/>
    <property type="molecule type" value="Genomic_DNA"/>
</dbReference>
<evidence type="ECO:0000313" key="10">
    <source>
        <dbReference type="Proteomes" id="UP000472372"/>
    </source>
</evidence>
<dbReference type="GO" id="GO:0005634">
    <property type="term" value="C:nucleus"/>
    <property type="evidence" value="ECO:0007669"/>
    <property type="project" value="UniProtKB-SubCell"/>
</dbReference>
<comment type="function">
    <text evidence="1">Forms a chaperone-bound H2A.Z-H2B complex that acts as a source for SWR1 complex-dependent H2A to H2A.Z histone replacement in chromatin.</text>
</comment>
<name>A0A6S6W8L6_9PLEO</name>
<feature type="compositionally biased region" description="Basic and acidic residues" evidence="7">
    <location>
        <begin position="77"/>
        <end position="86"/>
    </location>
</feature>
<evidence type="ECO:0000256" key="3">
    <source>
        <dbReference type="ARBA" id="ARBA00008057"/>
    </source>
</evidence>
<protein>
    <submittedName>
        <fullName evidence="9">Histone chaperone domain chz protein</fullName>
    </submittedName>
</protein>
<keyword evidence="4" id="KW-0143">Chaperone</keyword>
<evidence type="ECO:0000256" key="5">
    <source>
        <dbReference type="ARBA" id="ARBA00023242"/>
    </source>
</evidence>
<evidence type="ECO:0000256" key="7">
    <source>
        <dbReference type="SAM" id="MobiDB-lite"/>
    </source>
</evidence>
<dbReference type="Proteomes" id="UP000472372">
    <property type="component" value="Chromosome 7"/>
</dbReference>
<organism evidence="9 10">
    <name type="scientific">Pyrenophora teres f. teres</name>
    <dbReference type="NCBI Taxonomy" id="97479"/>
    <lineage>
        <taxon>Eukaryota</taxon>
        <taxon>Fungi</taxon>
        <taxon>Dikarya</taxon>
        <taxon>Ascomycota</taxon>
        <taxon>Pezizomycotina</taxon>
        <taxon>Dothideomycetes</taxon>
        <taxon>Pleosporomycetidae</taxon>
        <taxon>Pleosporales</taxon>
        <taxon>Pleosporineae</taxon>
        <taxon>Pleosporaceae</taxon>
        <taxon>Pyrenophora</taxon>
    </lineage>
</organism>
<sequence length="109" mass="12075">MSAQAENNQQMEGVQNPADVKGKGKAQEGETMEESMDDDSSDESGVEDQAGEPEEPDEDNMEEIETDNIVPGRTRGKTIDFKKANEELGDDDDDDDDEDFVDPDDQMKD</sequence>
<comment type="subunit">
    <text evidence="6">Forms a heterotrimer with H2A.Z-H2B, stabilizing the association of the histone dimer. Also, with a lower affinity, forms a heterotrimer with H2A-H2B.</text>
</comment>
<proteinExistence type="inferred from homology"/>
<evidence type="ECO:0000259" key="8">
    <source>
        <dbReference type="SMART" id="SM01082"/>
    </source>
</evidence>
<feature type="compositionally biased region" description="Acidic residues" evidence="7">
    <location>
        <begin position="30"/>
        <end position="66"/>
    </location>
</feature>
<feature type="compositionally biased region" description="Acidic residues" evidence="7">
    <location>
        <begin position="87"/>
        <end position="109"/>
    </location>
</feature>
<dbReference type="AlphaFoldDB" id="A0A6S6W8L6"/>
<evidence type="ECO:0000256" key="2">
    <source>
        <dbReference type="ARBA" id="ARBA00004123"/>
    </source>
</evidence>
<gene>
    <name evidence="9" type="ORF">PTTW11_07988</name>
</gene>
<feature type="compositionally biased region" description="Polar residues" evidence="7">
    <location>
        <begin position="1"/>
        <end position="13"/>
    </location>
</feature>
<accession>A0A6S6W8L6</accession>
<evidence type="ECO:0000256" key="4">
    <source>
        <dbReference type="ARBA" id="ARBA00023186"/>
    </source>
</evidence>